<dbReference type="EMBL" id="CP036275">
    <property type="protein sequence ID" value="QDU36487.1"/>
    <property type="molecule type" value="Genomic_DNA"/>
</dbReference>
<reference evidence="9 10" key="1">
    <citation type="submission" date="2019-02" db="EMBL/GenBank/DDBJ databases">
        <title>Deep-cultivation of Planctomycetes and their phenomic and genomic characterization uncovers novel biology.</title>
        <authorList>
            <person name="Wiegand S."/>
            <person name="Jogler M."/>
            <person name="Boedeker C."/>
            <person name="Pinto D."/>
            <person name="Vollmers J."/>
            <person name="Rivas-Marin E."/>
            <person name="Kohn T."/>
            <person name="Peeters S.H."/>
            <person name="Heuer A."/>
            <person name="Rast P."/>
            <person name="Oberbeckmann S."/>
            <person name="Bunk B."/>
            <person name="Jeske O."/>
            <person name="Meyerdierks A."/>
            <person name="Storesund J.E."/>
            <person name="Kallscheuer N."/>
            <person name="Luecker S."/>
            <person name="Lage O.M."/>
            <person name="Pohl T."/>
            <person name="Merkel B.J."/>
            <person name="Hornburger P."/>
            <person name="Mueller R.-W."/>
            <person name="Bruemmer F."/>
            <person name="Labrenz M."/>
            <person name="Spormann A.M."/>
            <person name="Op den Camp H."/>
            <person name="Overmann J."/>
            <person name="Amann R."/>
            <person name="Jetten M.S.M."/>
            <person name="Mascher T."/>
            <person name="Medema M.H."/>
            <person name="Devos D.P."/>
            <person name="Kaster A.-K."/>
            <person name="Ovreas L."/>
            <person name="Rohde M."/>
            <person name="Galperin M.Y."/>
            <person name="Jogler C."/>
        </authorList>
    </citation>
    <scope>NUCLEOTIDE SEQUENCE [LARGE SCALE GENOMIC DNA]</scope>
    <source>
        <strain evidence="9 10">Mal4</strain>
    </source>
</reference>
<sequence length="372" mass="42670">MRVLALNAFHGGSHRAFLEGWISHSRHDFTLLTLPDRAWKWRMRHAPVTFASQVAAHPERDRGWDVLFCTDMLSLAEFRGLAPPQVRDLPSVAYFHENQLTYPTRGSDAERQRDLHFAFSNFTTALAASEVWFNSTYHRDVFLDGLAEWLPTMPDAKRLQLEEGVASLRARSVVQYPGIDESLICEREQSRGDEPLHLVWAARWEHDKNPDDFFAAARQLKERGIDFRLSVLGETYRQVPDCFAQAREEFADRILHWGFVSREEYRRVLAKADVFVSTALHEFFGIAAAEAIAAGCLPVLPDRLAYPELVQEEQAFLYDGDAASLVQRLVELADTQRREQYEAKLDQLREQIARLAWPTRAGEMDGRLEGAR</sequence>
<accession>A0A517Z1Y2</accession>
<evidence type="ECO:0000256" key="1">
    <source>
        <dbReference type="ARBA" id="ARBA00009481"/>
    </source>
</evidence>
<dbReference type="SUPFAM" id="SSF53756">
    <property type="entry name" value="UDP-Glycosyltransferase/glycogen phosphorylase"/>
    <property type="match status" value="1"/>
</dbReference>
<feature type="domain" description="tRNA-queuosine alpha-mannosyltransferase N-terminal" evidence="8">
    <location>
        <begin position="2"/>
        <end position="179"/>
    </location>
</feature>
<organism evidence="9 10">
    <name type="scientific">Maioricimonas rarisocia</name>
    <dbReference type="NCBI Taxonomy" id="2528026"/>
    <lineage>
        <taxon>Bacteria</taxon>
        <taxon>Pseudomonadati</taxon>
        <taxon>Planctomycetota</taxon>
        <taxon>Planctomycetia</taxon>
        <taxon>Planctomycetales</taxon>
        <taxon>Planctomycetaceae</taxon>
        <taxon>Maioricimonas</taxon>
    </lineage>
</organism>
<name>A0A517Z1Y2_9PLAN</name>
<dbReference type="KEGG" id="mri:Mal4_07730"/>
<dbReference type="InterPro" id="IPR051862">
    <property type="entry name" value="GT-like_domain_containing_1"/>
</dbReference>
<evidence type="ECO:0000256" key="4">
    <source>
        <dbReference type="ARBA" id="ARBA00044517"/>
    </source>
</evidence>
<evidence type="ECO:0000259" key="7">
    <source>
        <dbReference type="Pfam" id="PF00534"/>
    </source>
</evidence>
<dbReference type="Pfam" id="PF12038">
    <property type="entry name" value="QTMAN_N"/>
    <property type="match status" value="1"/>
</dbReference>
<gene>
    <name evidence="9" type="ORF">Mal4_07730</name>
</gene>
<dbReference type="GO" id="GO:0016438">
    <property type="term" value="F:tRNA-queuosine(34) beta-mannosyltransferase activity"/>
    <property type="evidence" value="ECO:0007669"/>
    <property type="project" value="UniProtKB-EC"/>
</dbReference>
<proteinExistence type="inferred from homology"/>
<dbReference type="OrthoDB" id="9792163at2"/>
<dbReference type="InterPro" id="IPR022701">
    <property type="entry name" value="QTMAN_N"/>
</dbReference>
<evidence type="ECO:0000313" key="9">
    <source>
        <dbReference type="EMBL" id="QDU36487.1"/>
    </source>
</evidence>
<comment type="similarity">
    <text evidence="1">Belongs to the glycosyltransferase group 1 family. Glycosyltransferase 4 subfamily.</text>
</comment>
<keyword evidence="10" id="KW-1185">Reference proteome</keyword>
<dbReference type="PANTHER" id="PTHR13615">
    <property type="entry name" value="GLYCOSYLTRANSFERASE-LIKE 1"/>
    <property type="match status" value="1"/>
</dbReference>
<keyword evidence="3 9" id="KW-0808">Transferase</keyword>
<dbReference type="EC" id="2.4.1.110" evidence="4"/>
<evidence type="ECO:0000313" key="10">
    <source>
        <dbReference type="Proteomes" id="UP000320496"/>
    </source>
</evidence>
<protein>
    <recommendedName>
        <fullName evidence="5">tRNA-queuosine alpha-mannosyltransferase</fullName>
        <ecNumber evidence="4">2.4.1.110</ecNumber>
    </recommendedName>
</protein>
<evidence type="ECO:0000259" key="8">
    <source>
        <dbReference type="Pfam" id="PF12038"/>
    </source>
</evidence>
<comment type="catalytic activity">
    <reaction evidence="6">
        <text>queuosine(34) in tRNA(Asp) + GDP-alpha-D-mannose = O-4''-alpha-D-mannosylqueuosine(34) in tRNA(Asp) + GDP + H(+)</text>
        <dbReference type="Rhea" id="RHEA:12885"/>
        <dbReference type="Rhea" id="RHEA-COMP:18572"/>
        <dbReference type="Rhea" id="RHEA-COMP:18581"/>
        <dbReference type="ChEBI" id="CHEBI:15378"/>
        <dbReference type="ChEBI" id="CHEBI:57527"/>
        <dbReference type="ChEBI" id="CHEBI:58189"/>
        <dbReference type="ChEBI" id="CHEBI:194431"/>
        <dbReference type="ChEBI" id="CHEBI:194442"/>
        <dbReference type="EC" id="2.4.1.110"/>
    </reaction>
    <physiologicalReaction direction="left-to-right" evidence="6">
        <dbReference type="Rhea" id="RHEA:12886"/>
    </physiologicalReaction>
</comment>
<keyword evidence="2" id="KW-0328">Glycosyltransferase</keyword>
<evidence type="ECO:0000256" key="6">
    <source>
        <dbReference type="ARBA" id="ARBA00048439"/>
    </source>
</evidence>
<feature type="domain" description="Glycosyl transferase family 1" evidence="7">
    <location>
        <begin position="193"/>
        <end position="336"/>
    </location>
</feature>
<evidence type="ECO:0000256" key="3">
    <source>
        <dbReference type="ARBA" id="ARBA00022679"/>
    </source>
</evidence>
<dbReference type="AlphaFoldDB" id="A0A517Z1Y2"/>
<dbReference type="Proteomes" id="UP000320496">
    <property type="component" value="Chromosome"/>
</dbReference>
<dbReference type="Pfam" id="PF00534">
    <property type="entry name" value="Glycos_transf_1"/>
    <property type="match status" value="1"/>
</dbReference>
<dbReference type="PANTHER" id="PTHR13615:SF3">
    <property type="entry name" value="GLYCOSYLTRANSFERASE-LIKE DOMAIN-CONTAINING PROTEIN 1"/>
    <property type="match status" value="1"/>
</dbReference>
<evidence type="ECO:0000256" key="5">
    <source>
        <dbReference type="ARBA" id="ARBA00044539"/>
    </source>
</evidence>
<dbReference type="Gene3D" id="3.40.50.2000">
    <property type="entry name" value="Glycogen Phosphorylase B"/>
    <property type="match status" value="2"/>
</dbReference>
<dbReference type="InterPro" id="IPR001296">
    <property type="entry name" value="Glyco_trans_1"/>
</dbReference>
<dbReference type="RefSeq" id="WP_145367142.1">
    <property type="nucleotide sequence ID" value="NZ_CP036275.1"/>
</dbReference>
<evidence type="ECO:0000256" key="2">
    <source>
        <dbReference type="ARBA" id="ARBA00022676"/>
    </source>
</evidence>